<dbReference type="InterPro" id="IPR036282">
    <property type="entry name" value="Glutathione-S-Trfase_C_sf"/>
</dbReference>
<dbReference type="EMBL" id="KC491175">
    <property type="protein sequence ID" value="AGJ98458.1"/>
    <property type="molecule type" value="mRNA"/>
</dbReference>
<keyword evidence="6" id="KW-0808">Transferase</keyword>
<reference evidence="6" key="1">
    <citation type="submission" date="2013-01" db="EMBL/GenBank/DDBJ databases">
        <title>Molecular cloning and characterization of a novel GST from Sepiella maindroni.</title>
        <authorList>
            <person name="Song W."/>
            <person name="Yu Z."/>
            <person name="Mu C."/>
            <person name="Li R."/>
            <person name="Wang C."/>
        </authorList>
    </citation>
    <scope>NUCLEOTIDE SEQUENCE</scope>
</reference>
<accession>M9WVJ3</accession>
<proteinExistence type="evidence at transcript level"/>
<dbReference type="PROSITE" id="PS50405">
    <property type="entry name" value="GST_CTER"/>
    <property type="match status" value="1"/>
</dbReference>
<name>M9WVJ3_9MOLL</name>
<evidence type="ECO:0000256" key="2">
    <source>
        <dbReference type="ARBA" id="ARBA00022613"/>
    </source>
</evidence>
<dbReference type="GO" id="GO:0005212">
    <property type="term" value="F:structural constituent of eye lens"/>
    <property type="evidence" value="ECO:0007669"/>
    <property type="project" value="UniProtKB-KW"/>
</dbReference>
<dbReference type="CDD" id="cd03192">
    <property type="entry name" value="GST_C_Sigma_like"/>
    <property type="match status" value="1"/>
</dbReference>
<gene>
    <name evidence="6" type="primary">GST</name>
</gene>
<feature type="domain" description="GST N-terminal" evidence="4">
    <location>
        <begin position="2"/>
        <end position="80"/>
    </location>
</feature>
<comment type="similarity">
    <text evidence="1">Belongs to the GST superfamily.</text>
</comment>
<dbReference type="InterPro" id="IPR040079">
    <property type="entry name" value="Glutathione_S-Trfase"/>
</dbReference>
<dbReference type="AlphaFoldDB" id="M9WVJ3"/>
<dbReference type="InterPro" id="IPR050213">
    <property type="entry name" value="GST_superfamily"/>
</dbReference>
<evidence type="ECO:0000313" key="6">
    <source>
        <dbReference type="EMBL" id="AGJ98458.1"/>
    </source>
</evidence>
<comment type="function">
    <text evidence="3">S-crystallins are structural components of squids and octopi eye lens. Contains relatively little if any GST activity.</text>
</comment>
<dbReference type="InterPro" id="IPR036249">
    <property type="entry name" value="Thioredoxin-like_sf"/>
</dbReference>
<dbReference type="GO" id="GO:0006749">
    <property type="term" value="P:glutathione metabolic process"/>
    <property type="evidence" value="ECO:0007669"/>
    <property type="project" value="TreeGrafter"/>
</dbReference>
<dbReference type="Gene3D" id="1.20.1050.10">
    <property type="match status" value="1"/>
</dbReference>
<keyword evidence="2" id="KW-0273">Eye lens protein</keyword>
<evidence type="ECO:0000256" key="3">
    <source>
        <dbReference type="ARBA" id="ARBA00049616"/>
    </source>
</evidence>
<dbReference type="SUPFAM" id="SSF52833">
    <property type="entry name" value="Thioredoxin-like"/>
    <property type="match status" value="1"/>
</dbReference>
<dbReference type="InterPro" id="IPR003083">
    <property type="entry name" value="S-crystallin"/>
</dbReference>
<dbReference type="Gene3D" id="3.40.30.10">
    <property type="entry name" value="Glutaredoxin"/>
    <property type="match status" value="1"/>
</dbReference>
<dbReference type="InterPro" id="IPR004045">
    <property type="entry name" value="Glutathione_S-Trfase_N"/>
</dbReference>
<organism evidence="6">
    <name type="scientific">Sepiella maindroni</name>
    <dbReference type="NCBI Taxonomy" id="153280"/>
    <lineage>
        <taxon>Eukaryota</taxon>
        <taxon>Metazoa</taxon>
        <taxon>Spiralia</taxon>
        <taxon>Lophotrochozoa</taxon>
        <taxon>Mollusca</taxon>
        <taxon>Cephalopoda</taxon>
        <taxon>Coleoidea</taxon>
        <taxon>Decapodiformes</taxon>
        <taxon>Sepiida</taxon>
        <taxon>Sepiina</taxon>
        <taxon>Sepiidae</taxon>
        <taxon>Sepiella</taxon>
    </lineage>
</organism>
<dbReference type="Pfam" id="PF02798">
    <property type="entry name" value="GST_N"/>
    <property type="match status" value="1"/>
</dbReference>
<dbReference type="PANTHER" id="PTHR11571:SF150">
    <property type="entry name" value="GLUTATHIONE S-TRANSFERASE"/>
    <property type="match status" value="1"/>
</dbReference>
<dbReference type="PRINTS" id="PR01269">
    <property type="entry name" value="SCRYSTALLIN"/>
</dbReference>
<evidence type="ECO:0000259" key="5">
    <source>
        <dbReference type="PROSITE" id="PS50405"/>
    </source>
</evidence>
<dbReference type="FunFam" id="3.40.30.10:FF:000258">
    <property type="entry name" value="Glutathione S-transferase"/>
    <property type="match status" value="1"/>
</dbReference>
<dbReference type="GO" id="GO:0004364">
    <property type="term" value="F:glutathione transferase activity"/>
    <property type="evidence" value="ECO:0007669"/>
    <property type="project" value="TreeGrafter"/>
</dbReference>
<dbReference type="SFLD" id="SFLDG01205">
    <property type="entry name" value="AMPS.1"/>
    <property type="match status" value="1"/>
</dbReference>
<feature type="domain" description="GST C-terminal" evidence="5">
    <location>
        <begin position="82"/>
        <end position="204"/>
    </location>
</feature>
<dbReference type="SFLD" id="SFLDS00019">
    <property type="entry name" value="Glutathione_Transferase_(cytos"/>
    <property type="match status" value="1"/>
</dbReference>
<evidence type="ECO:0000259" key="4">
    <source>
        <dbReference type="PROSITE" id="PS50404"/>
    </source>
</evidence>
<dbReference type="SFLD" id="SFLDG00363">
    <property type="entry name" value="AMPS_(cytGST):_Alpha-__Mu-__Pi"/>
    <property type="match status" value="1"/>
</dbReference>
<dbReference type="CDD" id="cd03039">
    <property type="entry name" value="GST_N_Sigma_like"/>
    <property type="match status" value="1"/>
</dbReference>
<dbReference type="InterPro" id="IPR004046">
    <property type="entry name" value="GST_C"/>
</dbReference>
<evidence type="ECO:0000256" key="1">
    <source>
        <dbReference type="ARBA" id="ARBA00007409"/>
    </source>
</evidence>
<dbReference type="PROSITE" id="PS50404">
    <property type="entry name" value="GST_NTER"/>
    <property type="match status" value="1"/>
</dbReference>
<dbReference type="PANTHER" id="PTHR11571">
    <property type="entry name" value="GLUTATHIONE S-TRANSFERASE"/>
    <property type="match status" value="1"/>
</dbReference>
<sequence length="204" mass="23150">MAKYTLNYFTLKGRAEFSRILFAAHGQEFIDHRIEFSDWPNHKQNMHSKALPVLEIDGKIFISQSVAIARYLAHEFGLGGKTSLETARIDEIAECLQDIFNDKVKIKFAQEGAKEAAEKNYEKTCNRLLPFLEEILSSNKGGDGYFVGDSMTMADLHCFVGLESPLKLNSDLLKPYPKLTALRKRVAESPKIAEYLKKRPVTDF</sequence>
<dbReference type="InterPro" id="IPR010987">
    <property type="entry name" value="Glutathione-S-Trfase_C-like"/>
</dbReference>
<dbReference type="FunFam" id="1.20.1050.10:FF:000030">
    <property type="entry name" value="Glutathione S-transferase S1"/>
    <property type="match status" value="1"/>
</dbReference>
<dbReference type="SUPFAM" id="SSF47616">
    <property type="entry name" value="GST C-terminal domain-like"/>
    <property type="match status" value="1"/>
</dbReference>
<dbReference type="Pfam" id="PF14497">
    <property type="entry name" value="GST_C_3"/>
    <property type="match status" value="1"/>
</dbReference>
<protein>
    <submittedName>
        <fullName evidence="6">Glutathione-S-transferase</fullName>
    </submittedName>
</protein>